<dbReference type="Gene3D" id="3.10.450.50">
    <property type="match status" value="1"/>
</dbReference>
<dbReference type="InterPro" id="IPR013249">
    <property type="entry name" value="RNA_pol_sigma70_r4_t2"/>
</dbReference>
<comment type="caution">
    <text evidence="6">The sequence shown here is derived from an EMBL/GenBank/DDBJ whole genome shotgun (WGS) entry which is preliminary data.</text>
</comment>
<sequence>MLHEVFAFDFAAIATTLGRSEPAVRQLAARARKHMDDGRARYEADAREAEALTARFLAALQHGDVEGMRELLAADAAMPADSGGKAPLWGRGTWGAERMVGKLAQMGPAFLAAGCTIEQRAVNGRPGAIVRDPERRILATWGFDVAAGRISAMRIILNPDKLRHLGPVADAWALLQDAGSAGRARGE</sequence>
<dbReference type="AlphaFoldDB" id="A0AA87UR20"/>
<dbReference type="GO" id="GO:0016987">
    <property type="term" value="F:sigma factor activity"/>
    <property type="evidence" value="ECO:0007669"/>
    <property type="project" value="UniProtKB-KW"/>
</dbReference>
<evidence type="ECO:0000313" key="6">
    <source>
        <dbReference type="EMBL" id="GEK79065.1"/>
    </source>
</evidence>
<dbReference type="InterPro" id="IPR032710">
    <property type="entry name" value="NTF2-like_dom_sf"/>
</dbReference>
<evidence type="ECO:0000256" key="4">
    <source>
        <dbReference type="ARBA" id="ARBA00023163"/>
    </source>
</evidence>
<keyword evidence="2" id="KW-0805">Transcription regulation</keyword>
<comment type="similarity">
    <text evidence="1">Belongs to the sigma-70 factor family. ECF subfamily.</text>
</comment>
<dbReference type="PANTHER" id="PTHR30173:SF36">
    <property type="entry name" value="ECF RNA POLYMERASE SIGMA FACTOR SIGJ"/>
    <property type="match status" value="1"/>
</dbReference>
<feature type="domain" description="RNA polymerase sigma factor 70 region 4 type 2" evidence="5">
    <location>
        <begin position="1"/>
        <end position="35"/>
    </location>
</feature>
<proteinExistence type="inferred from homology"/>
<gene>
    <name evidence="6" type="ORF">ABA31_04160</name>
</gene>
<dbReference type="GO" id="GO:0006352">
    <property type="term" value="P:DNA-templated transcription initiation"/>
    <property type="evidence" value="ECO:0007669"/>
    <property type="project" value="InterPro"/>
</dbReference>
<dbReference type="EMBL" id="BJUU01000002">
    <property type="protein sequence ID" value="GEK79065.1"/>
    <property type="molecule type" value="Genomic_DNA"/>
</dbReference>
<evidence type="ECO:0000259" key="5">
    <source>
        <dbReference type="Pfam" id="PF08281"/>
    </source>
</evidence>
<protein>
    <recommendedName>
        <fullName evidence="5">RNA polymerase sigma factor 70 region 4 type 2 domain-containing protein</fullName>
    </recommendedName>
</protein>
<dbReference type="Pfam" id="PF08281">
    <property type="entry name" value="Sigma70_r4_2"/>
    <property type="match status" value="1"/>
</dbReference>
<keyword evidence="4" id="KW-0804">Transcription</keyword>
<dbReference type="InterPro" id="IPR052704">
    <property type="entry name" value="ECF_Sigma-70_Domain"/>
</dbReference>
<evidence type="ECO:0000256" key="2">
    <source>
        <dbReference type="ARBA" id="ARBA00023015"/>
    </source>
</evidence>
<evidence type="ECO:0000256" key="3">
    <source>
        <dbReference type="ARBA" id="ARBA00023082"/>
    </source>
</evidence>
<name>A0AA87UR20_9MICO</name>
<dbReference type="RefSeq" id="WP_318279022.1">
    <property type="nucleotide sequence ID" value="NZ_BJUU01000002.1"/>
</dbReference>
<evidence type="ECO:0000313" key="7">
    <source>
        <dbReference type="Proteomes" id="UP000321749"/>
    </source>
</evidence>
<keyword evidence="7" id="KW-1185">Reference proteome</keyword>
<dbReference type="GO" id="GO:0003677">
    <property type="term" value="F:DNA binding"/>
    <property type="evidence" value="ECO:0007669"/>
    <property type="project" value="InterPro"/>
</dbReference>
<reference evidence="6 7" key="1">
    <citation type="submission" date="2019-07" db="EMBL/GenBank/DDBJ databases">
        <title>Whole genome shotgun sequence of Agrococcus baldri NBRC 103055.</title>
        <authorList>
            <person name="Hosoyama A."/>
            <person name="Uohara A."/>
            <person name="Ohji S."/>
            <person name="Ichikawa N."/>
        </authorList>
    </citation>
    <scope>NUCLEOTIDE SEQUENCE [LARGE SCALE GENOMIC DNA]</scope>
    <source>
        <strain evidence="6 7">NBRC 103055</strain>
    </source>
</reference>
<organism evidence="6 7">
    <name type="scientific">Agrococcus baldri</name>
    <dbReference type="NCBI Taxonomy" id="153730"/>
    <lineage>
        <taxon>Bacteria</taxon>
        <taxon>Bacillati</taxon>
        <taxon>Actinomycetota</taxon>
        <taxon>Actinomycetes</taxon>
        <taxon>Micrococcales</taxon>
        <taxon>Microbacteriaceae</taxon>
        <taxon>Agrococcus</taxon>
    </lineage>
</organism>
<dbReference type="PANTHER" id="PTHR30173">
    <property type="entry name" value="SIGMA 19 FACTOR"/>
    <property type="match status" value="1"/>
</dbReference>
<evidence type="ECO:0000256" key="1">
    <source>
        <dbReference type="ARBA" id="ARBA00010641"/>
    </source>
</evidence>
<accession>A0AA87UR20</accession>
<dbReference type="Proteomes" id="UP000321749">
    <property type="component" value="Unassembled WGS sequence"/>
</dbReference>
<dbReference type="SUPFAM" id="SSF54427">
    <property type="entry name" value="NTF2-like"/>
    <property type="match status" value="1"/>
</dbReference>
<keyword evidence="3" id="KW-0731">Sigma factor</keyword>